<reference evidence="9" key="1">
    <citation type="journal article" date="2012" name="PLoS ONE">
        <title>Gene sets for utilization of primary and secondary nutrition supplies in the distal gut of endangered iberian lynx.</title>
        <authorList>
            <person name="Alcaide M."/>
            <person name="Messina E."/>
            <person name="Richter M."/>
            <person name="Bargiela R."/>
            <person name="Peplies J."/>
            <person name="Huws S.A."/>
            <person name="Newbold C.J."/>
            <person name="Golyshin P.N."/>
            <person name="Simon M.A."/>
            <person name="Lopez G."/>
            <person name="Yakimov M.M."/>
            <person name="Ferrer M."/>
        </authorList>
    </citation>
    <scope>NUCLEOTIDE SEQUENCE</scope>
</reference>
<dbReference type="InterPro" id="IPR042110">
    <property type="entry name" value="Adenylosuccinate_synth_dom2"/>
</dbReference>
<accession>J9GTR5</accession>
<dbReference type="Gene3D" id="3.90.170.10">
    <property type="entry name" value="Adenylosuccinate Synthetase, subunit A, domain 3"/>
    <property type="match status" value="1"/>
</dbReference>
<evidence type="ECO:0000256" key="1">
    <source>
        <dbReference type="ARBA" id="ARBA00001946"/>
    </source>
</evidence>
<evidence type="ECO:0000256" key="3">
    <source>
        <dbReference type="ARBA" id="ARBA00022598"/>
    </source>
</evidence>
<organism evidence="9">
    <name type="scientific">gut metagenome</name>
    <dbReference type="NCBI Taxonomy" id="749906"/>
    <lineage>
        <taxon>unclassified sequences</taxon>
        <taxon>metagenomes</taxon>
        <taxon>organismal metagenomes</taxon>
    </lineage>
</organism>
<gene>
    <name evidence="9" type="ORF">EVA_08135</name>
</gene>
<keyword evidence="7" id="KW-0460">Magnesium</keyword>
<keyword evidence="8" id="KW-0342">GTP-binding</keyword>
<evidence type="ECO:0000256" key="4">
    <source>
        <dbReference type="ARBA" id="ARBA00022723"/>
    </source>
</evidence>
<comment type="caution">
    <text evidence="9">The sequence shown here is derived from an EMBL/GenBank/DDBJ whole genome shotgun (WGS) entry which is preliminary data.</text>
</comment>
<sequence>MTQGKVDALLGIVFGDEGKGKVVDYFTPRYDVVARFAGGPNAGHTIIFDGKKFVLRSIPSGIFDEGKINIIGNGCVIAPDLFMAEAHELEAAGYQLTDRLHISRRAHLILPTHRVLDRAYEAAKGKNKVGTTGKGIGPTYSDKAARVGLRVGDILGNFEEKYQALKARHEQILRDLHFTDYDITEEEKTWLEGIEYMRKFHLVDTEFEINRALKEGKNVLAEGAQGSLLDIDHGTYPYVSSSSTTSGGVCTGLGVAPNTIGHIFGIFKAYSTRVGGGPFPVELFDETGDTIRHIGNEYGAVTGRNRRCGWLDLVALKYAIMINGVTDLVMMKGDVLDGFKTIKVCTAYTKDGETVTDMPYDTEGWEPVYEELPGWNTPLTEVRSEKEFPQAFSDYIAYIERATDTPIQIVSVGPDREATIIR</sequence>
<dbReference type="Pfam" id="PF00709">
    <property type="entry name" value="Adenylsucc_synt"/>
    <property type="match status" value="1"/>
</dbReference>
<dbReference type="PANTHER" id="PTHR11846">
    <property type="entry name" value="ADENYLOSUCCINATE SYNTHETASE"/>
    <property type="match status" value="1"/>
</dbReference>
<dbReference type="NCBIfam" id="NF002223">
    <property type="entry name" value="PRK01117.1"/>
    <property type="match status" value="1"/>
</dbReference>
<dbReference type="GO" id="GO:0005525">
    <property type="term" value="F:GTP binding"/>
    <property type="evidence" value="ECO:0007669"/>
    <property type="project" value="UniProtKB-KW"/>
</dbReference>
<dbReference type="NCBIfam" id="TIGR00184">
    <property type="entry name" value="purA"/>
    <property type="match status" value="1"/>
</dbReference>
<dbReference type="HAMAP" id="MF_00011">
    <property type="entry name" value="Adenylosucc_synth"/>
    <property type="match status" value="1"/>
</dbReference>
<keyword evidence="4" id="KW-0479">Metal-binding</keyword>
<proteinExistence type="inferred from homology"/>
<dbReference type="FunFam" id="1.10.300.10:FF:000001">
    <property type="entry name" value="Adenylosuccinate synthetase"/>
    <property type="match status" value="1"/>
</dbReference>
<dbReference type="CDD" id="cd03108">
    <property type="entry name" value="AdSS"/>
    <property type="match status" value="1"/>
</dbReference>
<dbReference type="GO" id="GO:0046872">
    <property type="term" value="F:metal ion binding"/>
    <property type="evidence" value="ECO:0007669"/>
    <property type="project" value="UniProtKB-KW"/>
</dbReference>
<dbReference type="EMBL" id="AMCI01002045">
    <property type="protein sequence ID" value="EJX03765.1"/>
    <property type="molecule type" value="Genomic_DNA"/>
</dbReference>
<evidence type="ECO:0000256" key="7">
    <source>
        <dbReference type="ARBA" id="ARBA00022842"/>
    </source>
</evidence>
<dbReference type="InterPro" id="IPR042109">
    <property type="entry name" value="Adenylosuccinate_synth_dom1"/>
</dbReference>
<dbReference type="GO" id="GO:0005737">
    <property type="term" value="C:cytoplasm"/>
    <property type="evidence" value="ECO:0007669"/>
    <property type="project" value="TreeGrafter"/>
</dbReference>
<dbReference type="GO" id="GO:0046040">
    <property type="term" value="P:IMP metabolic process"/>
    <property type="evidence" value="ECO:0007669"/>
    <property type="project" value="TreeGrafter"/>
</dbReference>
<dbReference type="InterPro" id="IPR001114">
    <property type="entry name" value="Adenylosuccinate_synthetase"/>
</dbReference>
<dbReference type="Gene3D" id="3.40.440.10">
    <property type="entry name" value="Adenylosuccinate Synthetase, subunit A, domain 1"/>
    <property type="match status" value="1"/>
</dbReference>
<dbReference type="InterPro" id="IPR033128">
    <property type="entry name" value="Adenylosuccin_syn_Lys_AS"/>
</dbReference>
<dbReference type="AlphaFoldDB" id="J9GTR5"/>
<dbReference type="GO" id="GO:0004019">
    <property type="term" value="F:adenylosuccinate synthase activity"/>
    <property type="evidence" value="ECO:0007669"/>
    <property type="project" value="InterPro"/>
</dbReference>
<keyword evidence="6" id="KW-0658">Purine biosynthesis</keyword>
<dbReference type="InterPro" id="IPR027417">
    <property type="entry name" value="P-loop_NTPase"/>
</dbReference>
<comment type="cofactor">
    <cofactor evidence="1">
        <name>Mg(2+)</name>
        <dbReference type="ChEBI" id="CHEBI:18420"/>
    </cofactor>
</comment>
<dbReference type="SMART" id="SM00788">
    <property type="entry name" value="Adenylsucc_synt"/>
    <property type="match status" value="1"/>
</dbReference>
<keyword evidence="3" id="KW-0436">Ligase</keyword>
<evidence type="ECO:0000256" key="6">
    <source>
        <dbReference type="ARBA" id="ARBA00022755"/>
    </source>
</evidence>
<dbReference type="PANTHER" id="PTHR11846:SF0">
    <property type="entry name" value="ADENYLOSUCCINATE SYNTHETASE"/>
    <property type="match status" value="1"/>
</dbReference>
<dbReference type="FunFam" id="3.90.170.10:FF:000001">
    <property type="entry name" value="Adenylosuccinate synthetase"/>
    <property type="match status" value="1"/>
</dbReference>
<dbReference type="GO" id="GO:0044208">
    <property type="term" value="P:'de novo' AMP biosynthetic process"/>
    <property type="evidence" value="ECO:0007669"/>
    <property type="project" value="TreeGrafter"/>
</dbReference>
<protein>
    <submittedName>
        <fullName evidence="9">Adenylosuccinate synthase</fullName>
    </submittedName>
</protein>
<dbReference type="PROSITE" id="PS00513">
    <property type="entry name" value="ADENYLOSUCCIN_SYN_2"/>
    <property type="match status" value="1"/>
</dbReference>
<evidence type="ECO:0000313" key="9">
    <source>
        <dbReference type="EMBL" id="EJX03765.1"/>
    </source>
</evidence>
<name>J9GTR5_9ZZZZ</name>
<comment type="subunit">
    <text evidence="2">Homodimer.</text>
</comment>
<evidence type="ECO:0000256" key="5">
    <source>
        <dbReference type="ARBA" id="ARBA00022741"/>
    </source>
</evidence>
<dbReference type="SUPFAM" id="SSF52540">
    <property type="entry name" value="P-loop containing nucleoside triphosphate hydrolases"/>
    <property type="match status" value="1"/>
</dbReference>
<evidence type="ECO:0000256" key="8">
    <source>
        <dbReference type="ARBA" id="ARBA00023134"/>
    </source>
</evidence>
<keyword evidence="5" id="KW-0547">Nucleotide-binding</keyword>
<dbReference type="InterPro" id="IPR042111">
    <property type="entry name" value="Adenylosuccinate_synth_dom3"/>
</dbReference>
<evidence type="ECO:0000256" key="2">
    <source>
        <dbReference type="ARBA" id="ARBA00011738"/>
    </source>
</evidence>
<dbReference type="Gene3D" id="1.10.300.10">
    <property type="entry name" value="Adenylosuccinate Synthetase, subunit A, domain 2"/>
    <property type="match status" value="1"/>
</dbReference>